<feature type="domain" description="C2H2-type" evidence="2">
    <location>
        <begin position="326"/>
        <end position="349"/>
    </location>
</feature>
<keyword evidence="4" id="KW-1185">Reference proteome</keyword>
<dbReference type="Proteomes" id="UP000308671">
    <property type="component" value="Unassembled WGS sequence"/>
</dbReference>
<organism evidence="3 4">
    <name type="scientific">Botrytis galanthina</name>
    <dbReference type="NCBI Taxonomy" id="278940"/>
    <lineage>
        <taxon>Eukaryota</taxon>
        <taxon>Fungi</taxon>
        <taxon>Dikarya</taxon>
        <taxon>Ascomycota</taxon>
        <taxon>Pezizomycotina</taxon>
        <taxon>Leotiomycetes</taxon>
        <taxon>Helotiales</taxon>
        <taxon>Sclerotiniaceae</taxon>
        <taxon>Botrytis</taxon>
    </lineage>
</organism>
<evidence type="ECO:0000313" key="3">
    <source>
        <dbReference type="EMBL" id="THV47568.1"/>
    </source>
</evidence>
<name>A0A4S8QRD3_9HELO</name>
<gene>
    <name evidence="3" type="ORF">BGAL_0302g00110</name>
</gene>
<sequence length="566" mass="64827">MNILLLTDNQENTLKSWASNNLGRPRDGFMAFLMSETGLQQEQIDRWWTSQENTRPNTILTTEEEVGLPPEIDAYGSESRNSTLAHLDFSDSTPIPLDNDMQYFDAVFSGLADWSPLEQSCYDLHGAPSTDLTNFHPNKNWCDQSTENSLLHSDTMISSDSDSISSISSSYGSKRTSNRSSGRTWGTTSTLFSVDEALESGPTNAPQSFQHHQIIQPTKSPSVSNLQHRLADDLDTSEFIPRHRSLESIPRSTARLRRKSNTNLNSKKLPDIPQKFLRYSCTKCGQLFERKGAKGDWKRHEQTKCEQQKLWYCMSQEPTFQVLNIWYCMLCSYSDGNRNGMAGHIINKHRFQNCWSKPLSERSHPRKDKLRDHLKKYHALSEGSTGWEAWHQDLPEKKAWGCGFCGGCFFTWDTRLDHIAEHYEKQGLDVSQWSLTNVIKGLLKQPREWDVLTAWNTIAGHNERSCTWSDNDALMLQRKLEYREGMPQSLAEEARRLAKRSPHNSVPQTWPLCESRAVRLTRDMLTEPARKNPLNRHSGVLHGEPSWAHVKHVEFGMEGDNYGGYI</sequence>
<dbReference type="InterPro" id="IPR013087">
    <property type="entry name" value="Znf_C2H2_type"/>
</dbReference>
<reference evidence="3 4" key="1">
    <citation type="submission" date="2017-12" db="EMBL/GenBank/DDBJ databases">
        <title>Comparative genomics of Botrytis spp.</title>
        <authorList>
            <person name="Valero-Jimenez C.A."/>
            <person name="Tapia P."/>
            <person name="Veloso J."/>
            <person name="Silva-Moreno E."/>
            <person name="Staats M."/>
            <person name="Valdes J.H."/>
            <person name="Van Kan J.A.L."/>
        </authorList>
    </citation>
    <scope>NUCLEOTIDE SEQUENCE [LARGE SCALE GENOMIC DNA]</scope>
    <source>
        <strain evidence="3 4">MUCL435</strain>
    </source>
</reference>
<evidence type="ECO:0000256" key="1">
    <source>
        <dbReference type="SAM" id="MobiDB-lite"/>
    </source>
</evidence>
<protein>
    <recommendedName>
        <fullName evidence="2">C2H2-type domain-containing protein</fullName>
    </recommendedName>
</protein>
<evidence type="ECO:0000259" key="2">
    <source>
        <dbReference type="SMART" id="SM00355"/>
    </source>
</evidence>
<feature type="compositionally biased region" description="Low complexity" evidence="1">
    <location>
        <begin position="157"/>
        <end position="170"/>
    </location>
</feature>
<accession>A0A4S8QRD3</accession>
<feature type="region of interest" description="Disordered" evidence="1">
    <location>
        <begin position="156"/>
        <end position="185"/>
    </location>
</feature>
<dbReference type="SMART" id="SM00355">
    <property type="entry name" value="ZnF_C2H2"/>
    <property type="match status" value="2"/>
</dbReference>
<dbReference type="EMBL" id="PQXL01000302">
    <property type="protein sequence ID" value="THV47568.1"/>
    <property type="molecule type" value="Genomic_DNA"/>
</dbReference>
<comment type="caution">
    <text evidence="3">The sequence shown here is derived from an EMBL/GenBank/DDBJ whole genome shotgun (WGS) entry which is preliminary data.</text>
</comment>
<proteinExistence type="predicted"/>
<evidence type="ECO:0000313" key="4">
    <source>
        <dbReference type="Proteomes" id="UP000308671"/>
    </source>
</evidence>
<feature type="domain" description="C2H2-type" evidence="2">
    <location>
        <begin position="400"/>
        <end position="422"/>
    </location>
</feature>
<dbReference type="OrthoDB" id="10056939at2759"/>
<dbReference type="AlphaFoldDB" id="A0A4S8QRD3"/>